<sequence>MTGHHQGGVPHAGLAHSIIGEAVKGRSIGCTGVGIVHVGAQRRPVVRSSLSDEALVFNYERPGAGGVPGLGGWMPHLPSPAINVRWDLDGMRILRLSG</sequence>
<dbReference type="EMBL" id="GG671079">
    <property type="protein sequence ID" value="EER19687.1"/>
    <property type="molecule type" value="Genomic_DNA"/>
</dbReference>
<dbReference type="InParanoid" id="C5K802"/>
<reference evidence="1 2" key="1">
    <citation type="submission" date="2008-07" db="EMBL/GenBank/DDBJ databases">
        <authorList>
            <person name="El-Sayed N."/>
            <person name="Caler E."/>
            <person name="Inman J."/>
            <person name="Amedeo P."/>
            <person name="Hass B."/>
            <person name="Wortman J."/>
        </authorList>
    </citation>
    <scope>NUCLEOTIDE SEQUENCE [LARGE SCALE GENOMIC DNA]</scope>
    <source>
        <strain evidence="2">ATCC 50983 / TXsc</strain>
    </source>
</reference>
<evidence type="ECO:0000313" key="2">
    <source>
        <dbReference type="Proteomes" id="UP000007800"/>
    </source>
</evidence>
<dbReference type="AlphaFoldDB" id="C5K802"/>
<gene>
    <name evidence="1" type="ORF">Pmar_PMAR012675</name>
</gene>
<name>C5K802_PERM5</name>
<dbReference type="Proteomes" id="UP000007800">
    <property type="component" value="Unassembled WGS sequence"/>
</dbReference>
<organism evidence="2">
    <name type="scientific">Perkinsus marinus (strain ATCC 50983 / TXsc)</name>
    <dbReference type="NCBI Taxonomy" id="423536"/>
    <lineage>
        <taxon>Eukaryota</taxon>
        <taxon>Sar</taxon>
        <taxon>Alveolata</taxon>
        <taxon>Perkinsozoa</taxon>
        <taxon>Perkinsea</taxon>
        <taxon>Perkinsida</taxon>
        <taxon>Perkinsidae</taxon>
        <taxon>Perkinsus</taxon>
    </lineage>
</organism>
<dbReference type="GeneID" id="9057678"/>
<protein>
    <submittedName>
        <fullName evidence="1">Uncharacterized protein</fullName>
    </submittedName>
</protein>
<dbReference type="RefSeq" id="XP_002787891.1">
    <property type="nucleotide sequence ID" value="XM_002787845.1"/>
</dbReference>
<keyword evidence="2" id="KW-1185">Reference proteome</keyword>
<accession>C5K802</accession>
<proteinExistence type="predicted"/>
<evidence type="ECO:0000313" key="1">
    <source>
        <dbReference type="EMBL" id="EER19687.1"/>
    </source>
</evidence>